<reference evidence="11 12" key="1">
    <citation type="submission" date="2018-10" db="EMBL/GenBank/DDBJ databases">
        <title>Fifty Aureobasidium pullulans genomes reveal a recombining polyextremotolerant generalist.</title>
        <authorList>
            <person name="Gostincar C."/>
            <person name="Turk M."/>
            <person name="Zajc J."/>
            <person name="Gunde-Cimerman N."/>
        </authorList>
    </citation>
    <scope>NUCLEOTIDE SEQUENCE [LARGE SCALE GENOMIC DNA]</scope>
    <source>
        <strain evidence="11 12">EXF-1645</strain>
    </source>
</reference>
<dbReference type="InterPro" id="IPR017441">
    <property type="entry name" value="Protein_kinase_ATP_BS"/>
</dbReference>
<dbReference type="PROSITE" id="PS00107">
    <property type="entry name" value="PROTEIN_KINASE_ATP"/>
    <property type="match status" value="1"/>
</dbReference>
<dbReference type="GO" id="GO:0000245">
    <property type="term" value="P:spliceosomal complex assembly"/>
    <property type="evidence" value="ECO:0007669"/>
    <property type="project" value="TreeGrafter"/>
</dbReference>
<evidence type="ECO:0000259" key="10">
    <source>
        <dbReference type="PROSITE" id="PS50011"/>
    </source>
</evidence>
<dbReference type="InterPro" id="IPR051334">
    <property type="entry name" value="SRPK"/>
</dbReference>
<dbReference type="InterPro" id="IPR011009">
    <property type="entry name" value="Kinase-like_dom_sf"/>
</dbReference>
<dbReference type="Gene3D" id="1.10.510.10">
    <property type="entry name" value="Transferase(Phosphotransferase) domain 1"/>
    <property type="match status" value="1"/>
</dbReference>
<dbReference type="Gene3D" id="3.30.200.20">
    <property type="entry name" value="Phosphorylase Kinase, domain 1"/>
    <property type="match status" value="1"/>
</dbReference>
<evidence type="ECO:0000256" key="1">
    <source>
        <dbReference type="ARBA" id="ARBA00012513"/>
    </source>
</evidence>
<dbReference type="PANTHER" id="PTHR47634">
    <property type="entry name" value="PROTEIN KINASE DOMAIN-CONTAINING PROTEIN-RELATED"/>
    <property type="match status" value="1"/>
</dbReference>
<feature type="domain" description="Protein kinase" evidence="10">
    <location>
        <begin position="81"/>
        <end position="433"/>
    </location>
</feature>
<dbReference type="PROSITE" id="PS50011">
    <property type="entry name" value="PROTEIN_KINASE_DOM"/>
    <property type="match status" value="1"/>
</dbReference>
<dbReference type="Proteomes" id="UP000308724">
    <property type="component" value="Unassembled WGS sequence"/>
</dbReference>
<dbReference type="EMBL" id="QZBZ01000504">
    <property type="protein sequence ID" value="TIA28960.1"/>
    <property type="molecule type" value="Genomic_DNA"/>
</dbReference>
<dbReference type="EC" id="2.7.11.1" evidence="1"/>
<evidence type="ECO:0000256" key="5">
    <source>
        <dbReference type="ARBA" id="ARBA00022777"/>
    </source>
</evidence>
<evidence type="ECO:0000256" key="9">
    <source>
        <dbReference type="PROSITE-ProRule" id="PRU10141"/>
    </source>
</evidence>
<dbReference type="Pfam" id="PF00069">
    <property type="entry name" value="Pkinase"/>
    <property type="match status" value="2"/>
</dbReference>
<dbReference type="SMART" id="SM00220">
    <property type="entry name" value="S_TKc"/>
    <property type="match status" value="1"/>
</dbReference>
<evidence type="ECO:0000256" key="8">
    <source>
        <dbReference type="ARBA" id="ARBA00048679"/>
    </source>
</evidence>
<keyword evidence="3" id="KW-0808">Transferase</keyword>
<keyword evidence="4 9" id="KW-0547">Nucleotide-binding</keyword>
<keyword evidence="5 11" id="KW-0418">Kinase</keyword>
<evidence type="ECO:0000256" key="6">
    <source>
        <dbReference type="ARBA" id="ARBA00022840"/>
    </source>
</evidence>
<comment type="catalytic activity">
    <reaction evidence="7">
        <text>L-threonyl-[protein] + ATP = O-phospho-L-threonyl-[protein] + ADP + H(+)</text>
        <dbReference type="Rhea" id="RHEA:46608"/>
        <dbReference type="Rhea" id="RHEA-COMP:11060"/>
        <dbReference type="Rhea" id="RHEA-COMP:11605"/>
        <dbReference type="ChEBI" id="CHEBI:15378"/>
        <dbReference type="ChEBI" id="CHEBI:30013"/>
        <dbReference type="ChEBI" id="CHEBI:30616"/>
        <dbReference type="ChEBI" id="CHEBI:61977"/>
        <dbReference type="ChEBI" id="CHEBI:456216"/>
        <dbReference type="EC" id="2.7.11.1"/>
    </reaction>
</comment>
<evidence type="ECO:0000256" key="3">
    <source>
        <dbReference type="ARBA" id="ARBA00022679"/>
    </source>
</evidence>
<dbReference type="AlphaFoldDB" id="A0A4T0B4H0"/>
<protein>
    <recommendedName>
        <fullName evidence="1">non-specific serine/threonine protein kinase</fullName>
        <ecNumber evidence="1">2.7.11.1</ecNumber>
    </recommendedName>
</protein>
<comment type="catalytic activity">
    <reaction evidence="8">
        <text>L-seryl-[protein] + ATP = O-phospho-L-seryl-[protein] + ADP + H(+)</text>
        <dbReference type="Rhea" id="RHEA:17989"/>
        <dbReference type="Rhea" id="RHEA-COMP:9863"/>
        <dbReference type="Rhea" id="RHEA-COMP:11604"/>
        <dbReference type="ChEBI" id="CHEBI:15378"/>
        <dbReference type="ChEBI" id="CHEBI:29999"/>
        <dbReference type="ChEBI" id="CHEBI:30616"/>
        <dbReference type="ChEBI" id="CHEBI:83421"/>
        <dbReference type="ChEBI" id="CHEBI:456216"/>
        <dbReference type="EC" id="2.7.11.1"/>
    </reaction>
</comment>
<dbReference type="GO" id="GO:0050684">
    <property type="term" value="P:regulation of mRNA processing"/>
    <property type="evidence" value="ECO:0007669"/>
    <property type="project" value="TreeGrafter"/>
</dbReference>
<proteinExistence type="predicted"/>
<evidence type="ECO:0000313" key="11">
    <source>
        <dbReference type="EMBL" id="TIA28960.1"/>
    </source>
</evidence>
<evidence type="ECO:0000256" key="4">
    <source>
        <dbReference type="ARBA" id="ARBA00022741"/>
    </source>
</evidence>
<dbReference type="SUPFAM" id="SSF56112">
    <property type="entry name" value="Protein kinase-like (PK-like)"/>
    <property type="match status" value="1"/>
</dbReference>
<evidence type="ECO:0000256" key="7">
    <source>
        <dbReference type="ARBA" id="ARBA00047899"/>
    </source>
</evidence>
<evidence type="ECO:0000256" key="2">
    <source>
        <dbReference type="ARBA" id="ARBA00022527"/>
    </source>
</evidence>
<organism evidence="11 12">
    <name type="scientific">Aureobasidium pullulans</name>
    <name type="common">Black yeast</name>
    <name type="synonym">Pullularia pullulans</name>
    <dbReference type="NCBI Taxonomy" id="5580"/>
    <lineage>
        <taxon>Eukaryota</taxon>
        <taxon>Fungi</taxon>
        <taxon>Dikarya</taxon>
        <taxon>Ascomycota</taxon>
        <taxon>Pezizomycotina</taxon>
        <taxon>Dothideomycetes</taxon>
        <taxon>Dothideomycetidae</taxon>
        <taxon>Dothideales</taxon>
        <taxon>Saccotheciaceae</taxon>
        <taxon>Aureobasidium</taxon>
    </lineage>
</organism>
<dbReference type="GO" id="GO:0005524">
    <property type="term" value="F:ATP binding"/>
    <property type="evidence" value="ECO:0007669"/>
    <property type="project" value="UniProtKB-UniRule"/>
</dbReference>
<comment type="caution">
    <text evidence="11">The sequence shown here is derived from an EMBL/GenBank/DDBJ whole genome shotgun (WGS) entry which is preliminary data.</text>
</comment>
<dbReference type="PANTHER" id="PTHR47634:SF9">
    <property type="entry name" value="PROTEIN KINASE DOMAIN-CONTAINING PROTEIN-RELATED"/>
    <property type="match status" value="1"/>
</dbReference>
<keyword evidence="6 9" id="KW-0067">ATP-binding</keyword>
<feature type="binding site" evidence="9">
    <location>
        <position position="110"/>
    </location>
    <ligand>
        <name>ATP</name>
        <dbReference type="ChEBI" id="CHEBI:30616"/>
    </ligand>
</feature>
<sequence length="436" mass="48745">MRLPLSRTSLLPKAPHLHFSPCSRSTIRELHTRSAQLSGSPLSTMRSLNYYCDVEAEPLDRYSPGGYHPVHLGDIFNDGRYRVLQKLGFGGFSTVWVARDRLMNRYVALKIVVSRASPDNRESRTLQTLARINKSSHPGCKHIVRLLDDFSHAGPNGTHRCLVFELLGPSVATAIEEIFPDSRLPGVLATRVCKEMLLAVDFLQEQNIGHGDLHTRNIAFTIPSLDSISEEALLDRLGSPRTGLIRAFDEEPLPPGIPRYLVWPADTPADKASLETSIKLIDFGESFLPGNRPQTLHTPLALRAPELLLGHEWDSRVDLWASGCAMFELVVGQPPFSGIMAQKGDIIQQMVHTVGDLPAEWQSSWDSMLKQEPVDEMSYNLEQLLQELYFDDERAADFSRQDLTQLAHLIGKLLRYSPSTRCTAAEILSATWFGNV</sequence>
<keyword evidence="2" id="KW-0723">Serine/threonine-protein kinase</keyword>
<dbReference type="GO" id="GO:0004674">
    <property type="term" value="F:protein serine/threonine kinase activity"/>
    <property type="evidence" value="ECO:0007669"/>
    <property type="project" value="UniProtKB-KW"/>
</dbReference>
<name>A0A4T0B4H0_AURPU</name>
<gene>
    <name evidence="11" type="ORF">D6C78_10483</name>
</gene>
<dbReference type="InterPro" id="IPR000719">
    <property type="entry name" value="Prot_kinase_dom"/>
</dbReference>
<evidence type="ECO:0000313" key="12">
    <source>
        <dbReference type="Proteomes" id="UP000308724"/>
    </source>
</evidence>
<accession>A0A4T0B4H0</accession>